<dbReference type="AlphaFoldDB" id="A8GZT3"/>
<protein>
    <submittedName>
        <fullName evidence="1">Uncharacterized protein</fullName>
    </submittedName>
</protein>
<dbReference type="KEGG" id="spl:Spea_0492"/>
<reference evidence="1 2" key="1">
    <citation type="submission" date="2007-10" db="EMBL/GenBank/DDBJ databases">
        <title>Complete sequence of Shewanella pealeana ATCC 700345.</title>
        <authorList>
            <consortium name="US DOE Joint Genome Institute"/>
            <person name="Copeland A."/>
            <person name="Lucas S."/>
            <person name="Lapidus A."/>
            <person name="Barry K."/>
            <person name="Glavina del Rio T."/>
            <person name="Dalin E."/>
            <person name="Tice H."/>
            <person name="Pitluck S."/>
            <person name="Chertkov O."/>
            <person name="Brettin T."/>
            <person name="Bruce D."/>
            <person name="Detter J.C."/>
            <person name="Han C."/>
            <person name="Schmutz J."/>
            <person name="Larimer F."/>
            <person name="Land M."/>
            <person name="Hauser L."/>
            <person name="Kyrpides N."/>
            <person name="Kim E."/>
            <person name="Zhao J.-S.Z."/>
            <person name="Manno D."/>
            <person name="Hawari J."/>
            <person name="Richardson P."/>
        </authorList>
    </citation>
    <scope>NUCLEOTIDE SEQUENCE [LARGE SCALE GENOMIC DNA]</scope>
    <source>
        <strain evidence="2">ATCC 700345 / ANG-SQ1</strain>
    </source>
</reference>
<proteinExistence type="predicted"/>
<dbReference type="EMBL" id="CP000851">
    <property type="protein sequence ID" value="ABV85820.1"/>
    <property type="molecule type" value="Genomic_DNA"/>
</dbReference>
<organism evidence="1 2">
    <name type="scientific">Shewanella pealeana (strain ATCC 700345 / ANG-SQ1)</name>
    <dbReference type="NCBI Taxonomy" id="398579"/>
    <lineage>
        <taxon>Bacteria</taxon>
        <taxon>Pseudomonadati</taxon>
        <taxon>Pseudomonadota</taxon>
        <taxon>Gammaproteobacteria</taxon>
        <taxon>Alteromonadales</taxon>
        <taxon>Shewanellaceae</taxon>
        <taxon>Shewanella</taxon>
    </lineage>
</organism>
<evidence type="ECO:0000313" key="2">
    <source>
        <dbReference type="Proteomes" id="UP000002608"/>
    </source>
</evidence>
<dbReference type="STRING" id="398579.Spea_0492"/>
<accession>A8GZT3</accession>
<dbReference type="HOGENOM" id="CLU_2289754_0_0_6"/>
<name>A8GZT3_SHEPA</name>
<gene>
    <name evidence="1" type="ordered locus">Spea_0492</name>
</gene>
<evidence type="ECO:0000313" key="1">
    <source>
        <dbReference type="EMBL" id="ABV85820.1"/>
    </source>
</evidence>
<keyword evidence="2" id="KW-1185">Reference proteome</keyword>
<sequence>MRRAFLCGDDKYIGKSYDHSCGWGEEQILKLTEVFVVDVAACSVTSDHQHVTLTIALEIVNIWPDWKSIRAKVAKTSGKSDYISTQQRVNAALKEVQPARQ</sequence>
<dbReference type="Proteomes" id="UP000002608">
    <property type="component" value="Chromosome"/>
</dbReference>